<dbReference type="RefSeq" id="WP_006237515.1">
    <property type="nucleotide sequence ID" value="NZ_JH636049.1"/>
</dbReference>
<dbReference type="AlphaFoldDB" id="I0UZU1"/>
<evidence type="ECO:0000313" key="2">
    <source>
        <dbReference type="Proteomes" id="UP000004691"/>
    </source>
</evidence>
<proteinExistence type="predicted"/>
<accession>I0UZU1</accession>
<name>I0UZU1_9PSEU</name>
<dbReference type="HOGENOM" id="CLU_3172868_0_0_11"/>
<protein>
    <submittedName>
        <fullName evidence="1">Uncharacterized protein</fullName>
    </submittedName>
</protein>
<dbReference type="Proteomes" id="UP000004691">
    <property type="component" value="Unassembled WGS sequence"/>
</dbReference>
<dbReference type="EMBL" id="JH636049">
    <property type="protein sequence ID" value="EID53394.1"/>
    <property type="molecule type" value="Genomic_DNA"/>
</dbReference>
<sequence length="47" mass="5162">MKVHDGIDARLRESLLAQPVFFVGTAPTALDGHVNVSPTRGQLHRPR</sequence>
<evidence type="ECO:0000313" key="1">
    <source>
        <dbReference type="EMBL" id="EID53394.1"/>
    </source>
</evidence>
<keyword evidence="2" id="KW-1185">Reference proteome</keyword>
<gene>
    <name evidence="1" type="ORF">SacxiDRAFT_1135</name>
</gene>
<reference evidence="1 2" key="1">
    <citation type="submission" date="2012-01" db="EMBL/GenBank/DDBJ databases">
        <title>Improved High-Quality Draft sequence of Saccharomonospora xinjiangensis XJ-54.</title>
        <authorList>
            <consortium name="US DOE Joint Genome Institute"/>
            <person name="Lucas S."/>
            <person name="Han J."/>
            <person name="Lapidus A."/>
            <person name="Cheng J.-F."/>
            <person name="Goodwin L."/>
            <person name="Pitluck S."/>
            <person name="Peters L."/>
            <person name="Mikhailova N."/>
            <person name="Teshima H."/>
            <person name="Detter J.C."/>
            <person name="Han C."/>
            <person name="Tapia R."/>
            <person name="Land M."/>
            <person name="Hauser L."/>
            <person name="Kyrpides N."/>
            <person name="Ivanova N."/>
            <person name="Pagani I."/>
            <person name="Brambilla E.-M."/>
            <person name="Klenk H.-P."/>
            <person name="Woyke T."/>
        </authorList>
    </citation>
    <scope>NUCLEOTIDE SEQUENCE [LARGE SCALE GENOMIC DNA]</scope>
    <source>
        <strain evidence="1 2">XJ-54</strain>
    </source>
</reference>
<dbReference type="eggNOG" id="COG3576">
    <property type="taxonomic scope" value="Bacteria"/>
</dbReference>
<organism evidence="1 2">
    <name type="scientific">Saccharomonospora xinjiangensis XJ-54</name>
    <dbReference type="NCBI Taxonomy" id="882086"/>
    <lineage>
        <taxon>Bacteria</taxon>
        <taxon>Bacillati</taxon>
        <taxon>Actinomycetota</taxon>
        <taxon>Actinomycetes</taxon>
        <taxon>Pseudonocardiales</taxon>
        <taxon>Pseudonocardiaceae</taxon>
        <taxon>Saccharomonospora</taxon>
    </lineage>
</organism>
<dbReference type="STRING" id="882086.SacxiDRAFT_1135"/>